<dbReference type="GO" id="GO:0005737">
    <property type="term" value="C:cytoplasm"/>
    <property type="evidence" value="ECO:0007669"/>
    <property type="project" value="TreeGrafter"/>
</dbReference>
<dbReference type="Pfam" id="PF12890">
    <property type="entry name" value="DHOase"/>
    <property type="match status" value="1"/>
</dbReference>
<dbReference type="PANTHER" id="PTHR43668:SF2">
    <property type="entry name" value="ALLANTOINASE"/>
    <property type="match status" value="1"/>
</dbReference>
<gene>
    <name evidence="8" type="ORF">IAB05_01710</name>
</gene>
<reference evidence="8" key="1">
    <citation type="submission" date="2020-10" db="EMBL/GenBank/DDBJ databases">
        <authorList>
            <person name="Gilroy R."/>
        </authorList>
    </citation>
    <scope>NUCLEOTIDE SEQUENCE</scope>
    <source>
        <strain evidence="8">18911</strain>
    </source>
</reference>
<evidence type="ECO:0000256" key="6">
    <source>
        <dbReference type="ARBA" id="ARBA00022975"/>
    </source>
</evidence>
<comment type="similarity">
    <text evidence="3">Belongs to the metallo-dependent hydrolases superfamily. DHOase family. Class I DHOase subfamily.</text>
</comment>
<dbReference type="InterPro" id="IPR032466">
    <property type="entry name" value="Metal_Hydrolase"/>
</dbReference>
<evidence type="ECO:0000256" key="2">
    <source>
        <dbReference type="ARBA" id="ARBA00002368"/>
    </source>
</evidence>
<feature type="domain" description="Dihydroorotase catalytic" evidence="7">
    <location>
        <begin position="42"/>
        <end position="184"/>
    </location>
</feature>
<keyword evidence="6" id="KW-0665">Pyrimidine biosynthesis</keyword>
<dbReference type="PANTHER" id="PTHR43668">
    <property type="entry name" value="ALLANTOINASE"/>
    <property type="match status" value="1"/>
</dbReference>
<dbReference type="PROSITE" id="PS00482">
    <property type="entry name" value="DIHYDROOROTASE_1"/>
    <property type="match status" value="1"/>
</dbReference>
<evidence type="ECO:0000256" key="1">
    <source>
        <dbReference type="ARBA" id="ARBA00001947"/>
    </source>
</evidence>
<dbReference type="InterPro" id="IPR011059">
    <property type="entry name" value="Metal-dep_hydrolase_composite"/>
</dbReference>
<dbReference type="InterPro" id="IPR050138">
    <property type="entry name" value="DHOase/Allantoinase_Hydrolase"/>
</dbReference>
<evidence type="ECO:0000259" key="7">
    <source>
        <dbReference type="Pfam" id="PF12890"/>
    </source>
</evidence>
<dbReference type="Gene3D" id="2.30.40.10">
    <property type="entry name" value="Urease, subunit C, domain 1"/>
    <property type="match status" value="1"/>
</dbReference>
<reference evidence="8" key="2">
    <citation type="journal article" date="2021" name="PeerJ">
        <title>Extensive microbial diversity within the chicken gut microbiome revealed by metagenomics and culture.</title>
        <authorList>
            <person name="Gilroy R."/>
            <person name="Ravi A."/>
            <person name="Getino M."/>
            <person name="Pursley I."/>
            <person name="Horton D.L."/>
            <person name="Alikhan N.F."/>
            <person name="Baker D."/>
            <person name="Gharbi K."/>
            <person name="Hall N."/>
            <person name="Watson M."/>
            <person name="Adriaenssens E.M."/>
            <person name="Foster-Nyarko E."/>
            <person name="Jarju S."/>
            <person name="Secka A."/>
            <person name="Antonio M."/>
            <person name="Oren A."/>
            <person name="Chaudhuri R.R."/>
            <person name="La Ragione R."/>
            <person name="Hildebrand F."/>
            <person name="Pallen M.J."/>
        </authorList>
    </citation>
    <scope>NUCLEOTIDE SEQUENCE</scope>
    <source>
        <strain evidence="8">18911</strain>
    </source>
</reference>
<name>A0A9D1MGI6_9FIRM</name>
<organism evidence="8 9">
    <name type="scientific">Candidatus Stercoripulliclostridium merdigallinarum</name>
    <dbReference type="NCBI Taxonomy" id="2840951"/>
    <lineage>
        <taxon>Bacteria</taxon>
        <taxon>Bacillati</taxon>
        <taxon>Bacillota</taxon>
        <taxon>Clostridia</taxon>
        <taxon>Eubacteriales</taxon>
        <taxon>Candidatus Stercoripulliclostridium</taxon>
    </lineage>
</organism>
<dbReference type="GO" id="GO:0046872">
    <property type="term" value="F:metal ion binding"/>
    <property type="evidence" value="ECO:0007669"/>
    <property type="project" value="UniProtKB-KW"/>
</dbReference>
<proteinExistence type="inferred from homology"/>
<protein>
    <submittedName>
        <fullName evidence="8">Amidohydrolase family protein</fullName>
    </submittedName>
</protein>
<evidence type="ECO:0000313" key="9">
    <source>
        <dbReference type="Proteomes" id="UP000824094"/>
    </source>
</evidence>
<dbReference type="Gene3D" id="3.20.20.140">
    <property type="entry name" value="Metal-dependent hydrolases"/>
    <property type="match status" value="1"/>
</dbReference>
<dbReference type="PROSITE" id="PS00483">
    <property type="entry name" value="DIHYDROOROTASE_2"/>
    <property type="match status" value="1"/>
</dbReference>
<dbReference type="Proteomes" id="UP000824094">
    <property type="component" value="Unassembled WGS sequence"/>
</dbReference>
<accession>A0A9D1MGI6</accession>
<sequence>MRTAVVNFKLPGGGADSLTVEDGIITEFGVSGRYDRTFDLNGHTLIPGAVDVHAHLREPGYEYKETILRATQSAAKGGITRAFAMPNLIPVPDCERNLAAETEIIKRDAVIEIYPFGALTEGEKGERLSDIEGLSKYLKAYSDDGFCVNDLKLLEEGMYRVKAVGGIIASHAERRGAKDSEAAEYEAVAEELELVRRTGVKYHFCHLSTRKSFELVKAAVREGLDVSCEVTPHHLTLNKSMIVDADWKMNPPLRSAEDVRATIDALTEGVATIVATDHAPHSAAEKARPYDKAPNGILGFETMFPAIYTALVATGKLSLDRLSEAATAAPAARFGVGFGKIVRGERAEFIALNTTDYRRYSADEILGAAKNSPYIGMEMTGFNAFTMVGDSVLYKAKDVKEV</sequence>
<dbReference type="EMBL" id="DVNF01000055">
    <property type="protein sequence ID" value="HIU60088.1"/>
    <property type="molecule type" value="Genomic_DNA"/>
</dbReference>
<comment type="caution">
    <text evidence="8">The sequence shown here is derived from an EMBL/GenBank/DDBJ whole genome shotgun (WGS) entry which is preliminary data.</text>
</comment>
<dbReference type="SUPFAM" id="SSF51338">
    <property type="entry name" value="Composite domain of metallo-dependent hydrolases"/>
    <property type="match status" value="1"/>
</dbReference>
<evidence type="ECO:0000313" key="8">
    <source>
        <dbReference type="EMBL" id="HIU60088.1"/>
    </source>
</evidence>
<keyword evidence="5" id="KW-0378">Hydrolase</keyword>
<comment type="function">
    <text evidence="2">Catalyzes the reversible cyclization of carbamoyl aspartate to dihydroorotate.</text>
</comment>
<evidence type="ECO:0000256" key="5">
    <source>
        <dbReference type="ARBA" id="ARBA00022801"/>
    </source>
</evidence>
<dbReference type="GO" id="GO:0006145">
    <property type="term" value="P:purine nucleobase catabolic process"/>
    <property type="evidence" value="ECO:0007669"/>
    <property type="project" value="TreeGrafter"/>
</dbReference>
<dbReference type="GO" id="GO:0004038">
    <property type="term" value="F:allantoinase activity"/>
    <property type="evidence" value="ECO:0007669"/>
    <property type="project" value="TreeGrafter"/>
</dbReference>
<dbReference type="SUPFAM" id="SSF51556">
    <property type="entry name" value="Metallo-dependent hydrolases"/>
    <property type="match status" value="1"/>
</dbReference>
<keyword evidence="4" id="KW-0479">Metal-binding</keyword>
<evidence type="ECO:0000256" key="4">
    <source>
        <dbReference type="ARBA" id="ARBA00022723"/>
    </source>
</evidence>
<evidence type="ECO:0000256" key="3">
    <source>
        <dbReference type="ARBA" id="ARBA00010286"/>
    </source>
</evidence>
<dbReference type="InterPro" id="IPR002195">
    <property type="entry name" value="Dihydroorotase_CS"/>
</dbReference>
<comment type="cofactor">
    <cofactor evidence="1">
        <name>Zn(2+)</name>
        <dbReference type="ChEBI" id="CHEBI:29105"/>
    </cofactor>
</comment>
<dbReference type="AlphaFoldDB" id="A0A9D1MGI6"/>
<dbReference type="InterPro" id="IPR024403">
    <property type="entry name" value="DHOase_cat"/>
</dbReference>